<dbReference type="Proteomes" id="UP000240708">
    <property type="component" value="Unassembled WGS sequence"/>
</dbReference>
<organism evidence="1 2">
    <name type="scientific">Cecembia rubra</name>
    <dbReference type="NCBI Taxonomy" id="1485585"/>
    <lineage>
        <taxon>Bacteria</taxon>
        <taxon>Pseudomonadati</taxon>
        <taxon>Bacteroidota</taxon>
        <taxon>Cytophagia</taxon>
        <taxon>Cytophagales</taxon>
        <taxon>Cyclobacteriaceae</taxon>
        <taxon>Cecembia</taxon>
    </lineage>
</organism>
<proteinExistence type="predicted"/>
<gene>
    <name evidence="1" type="ORF">CLV48_104206</name>
</gene>
<dbReference type="EMBL" id="PYGF01000004">
    <property type="protein sequence ID" value="PSL05031.1"/>
    <property type="molecule type" value="Genomic_DNA"/>
</dbReference>
<sequence length="46" mass="5401">MKTKMPKRKKRSTVFYLNQFIMANTYFIGFEKSVAVNDQLSKGEPK</sequence>
<name>A0A2P8E6D2_9BACT</name>
<reference evidence="1 2" key="1">
    <citation type="submission" date="2018-03" db="EMBL/GenBank/DDBJ databases">
        <title>Genomic Encyclopedia of Archaeal and Bacterial Type Strains, Phase II (KMG-II): from individual species to whole genera.</title>
        <authorList>
            <person name="Goeker M."/>
        </authorList>
    </citation>
    <scope>NUCLEOTIDE SEQUENCE [LARGE SCALE GENOMIC DNA]</scope>
    <source>
        <strain evidence="1 2">DSM 28057</strain>
    </source>
</reference>
<comment type="caution">
    <text evidence="1">The sequence shown here is derived from an EMBL/GenBank/DDBJ whole genome shotgun (WGS) entry which is preliminary data.</text>
</comment>
<protein>
    <submittedName>
        <fullName evidence="1">Uncharacterized protein</fullName>
    </submittedName>
</protein>
<evidence type="ECO:0000313" key="1">
    <source>
        <dbReference type="EMBL" id="PSL05031.1"/>
    </source>
</evidence>
<keyword evidence="2" id="KW-1185">Reference proteome</keyword>
<evidence type="ECO:0000313" key="2">
    <source>
        <dbReference type="Proteomes" id="UP000240708"/>
    </source>
</evidence>
<accession>A0A2P8E6D2</accession>
<dbReference type="AlphaFoldDB" id="A0A2P8E6D2"/>